<feature type="transmembrane region" description="Helical" evidence="1">
    <location>
        <begin position="165"/>
        <end position="182"/>
    </location>
</feature>
<evidence type="ECO:0000313" key="3">
    <source>
        <dbReference type="EMBL" id="HGT38330.1"/>
    </source>
</evidence>
<feature type="domain" description="Glycosyltransferase RgtA/B/C/D-like" evidence="2">
    <location>
        <begin position="91"/>
        <end position="236"/>
    </location>
</feature>
<keyword evidence="1" id="KW-0812">Transmembrane</keyword>
<dbReference type="EMBL" id="DSVQ01000007">
    <property type="protein sequence ID" value="HGT38330.1"/>
    <property type="molecule type" value="Genomic_DNA"/>
</dbReference>
<feature type="transmembrane region" description="Helical" evidence="1">
    <location>
        <begin position="402"/>
        <end position="418"/>
    </location>
</feature>
<dbReference type="Pfam" id="PF13231">
    <property type="entry name" value="PMT_2"/>
    <property type="match status" value="1"/>
</dbReference>
<feature type="transmembrane region" description="Helical" evidence="1">
    <location>
        <begin position="458"/>
        <end position="478"/>
    </location>
</feature>
<evidence type="ECO:0000259" key="2">
    <source>
        <dbReference type="Pfam" id="PF13231"/>
    </source>
</evidence>
<dbReference type="InterPro" id="IPR038731">
    <property type="entry name" value="RgtA/B/C-like"/>
</dbReference>
<reference evidence="3" key="1">
    <citation type="journal article" date="2020" name="mSystems">
        <title>Genome- and Community-Level Interaction Insights into Carbon Utilization and Element Cycling Functions of Hydrothermarchaeota in Hydrothermal Sediment.</title>
        <authorList>
            <person name="Zhou Z."/>
            <person name="Liu Y."/>
            <person name="Xu W."/>
            <person name="Pan J."/>
            <person name="Luo Z.H."/>
            <person name="Li M."/>
        </authorList>
    </citation>
    <scope>NUCLEOTIDE SEQUENCE [LARGE SCALE GENOMIC DNA]</scope>
    <source>
        <strain evidence="3">SpSt-508</strain>
    </source>
</reference>
<feature type="transmembrane region" description="Helical" evidence="1">
    <location>
        <begin position="314"/>
        <end position="331"/>
    </location>
</feature>
<proteinExistence type="predicted"/>
<feature type="transmembrane region" description="Helical" evidence="1">
    <location>
        <begin position="424"/>
        <end position="446"/>
    </location>
</feature>
<feature type="transmembrane region" description="Helical" evidence="1">
    <location>
        <begin position="202"/>
        <end position="224"/>
    </location>
</feature>
<sequence>MVRVYDDAELLRLAAAPPRDVAPVLRRAHWFTPLVVLLAVVPVWLAWHRSVLDEETAWWGLRALGIVRADRLAGWLEPSTGWPERPLNWAPPLPAWLTAVFLRIAAPGAVWPLFVVPALSVVATTWLFYRLSDEAGGTRWAFLSTACLALHPQMLMLVQSAGPDALCLCLLAFVTWGLWGHWVENPEAISFRLLIAGVSWGLLLLAGGPLALAYLVVLGGWWLWNGLRRSEASSRYPRSSETPVRAALFTLSVLIATGGALGFWWLAMMLTEHGLPFLSAWLVGRLGLGASGDSAVSWGDAPAGGLAGWLNRSAFLGGWWVVGVVLAVRLARSRGTTPDGDFARWLLVWNGVAALLRCGVSYAPASDPSMARLWETFAILPATWLAAYGLDRTLRREVSWRWVLAALSLLVGQAGWLLSGRLSFGVMLAAAFAALVLVSAPVITGLRRASLGWNEVEIRRWVVAATLATFFGHAALSWQVTQPKTNGSAWNRLEQRLRTVEDVSLASLIVADRRDSPQLRYLLRSLWPRAVYSQASGWDPQITETLVREREQPRSRMVVVEWNRQDLRLQADLGSGWQVTTLLEPEPYLGCRLAAHLLAPSER</sequence>
<name>A0A7C4QTY9_9PLAN</name>
<feature type="transmembrane region" description="Helical" evidence="1">
    <location>
        <begin position="28"/>
        <end position="47"/>
    </location>
</feature>
<comment type="caution">
    <text evidence="3">The sequence shown here is derived from an EMBL/GenBank/DDBJ whole genome shotgun (WGS) entry which is preliminary data.</text>
</comment>
<organism evidence="3">
    <name type="scientific">Schlesneria paludicola</name>
    <dbReference type="NCBI Taxonomy" id="360056"/>
    <lineage>
        <taxon>Bacteria</taxon>
        <taxon>Pseudomonadati</taxon>
        <taxon>Planctomycetota</taxon>
        <taxon>Planctomycetia</taxon>
        <taxon>Planctomycetales</taxon>
        <taxon>Planctomycetaceae</taxon>
        <taxon>Schlesneria</taxon>
    </lineage>
</organism>
<feature type="transmembrane region" description="Helical" evidence="1">
    <location>
        <begin position="109"/>
        <end position="128"/>
    </location>
</feature>
<feature type="transmembrane region" description="Helical" evidence="1">
    <location>
        <begin position="244"/>
        <end position="267"/>
    </location>
</feature>
<evidence type="ECO:0000256" key="1">
    <source>
        <dbReference type="SAM" id="Phobius"/>
    </source>
</evidence>
<accession>A0A7C4QTY9</accession>
<keyword evidence="1" id="KW-1133">Transmembrane helix</keyword>
<dbReference type="AlphaFoldDB" id="A0A7C4QTY9"/>
<gene>
    <name evidence="3" type="ORF">ENS64_03580</name>
</gene>
<keyword evidence="1" id="KW-0472">Membrane</keyword>
<protein>
    <recommendedName>
        <fullName evidence="2">Glycosyltransferase RgtA/B/C/D-like domain-containing protein</fullName>
    </recommendedName>
</protein>